<name>A0ABR4XJB9_9MICO</name>
<proteinExistence type="predicted"/>
<evidence type="ECO:0008006" key="4">
    <source>
        <dbReference type="Google" id="ProtNLM"/>
    </source>
</evidence>
<protein>
    <recommendedName>
        <fullName evidence="4">DUF4333 domain-containing protein</fullName>
    </recommendedName>
</protein>
<evidence type="ECO:0000256" key="1">
    <source>
        <dbReference type="SAM" id="MobiDB-lite"/>
    </source>
</evidence>
<comment type="caution">
    <text evidence="2">The sequence shown here is derived from an EMBL/GenBank/DDBJ whole genome shotgun (WGS) entry which is preliminary data.</text>
</comment>
<evidence type="ECO:0000313" key="2">
    <source>
        <dbReference type="EMBL" id="KGN36059.1"/>
    </source>
</evidence>
<reference evidence="2 3" key="1">
    <citation type="submission" date="2013-08" db="EMBL/GenBank/DDBJ databases">
        <title>The genome sequence of Knoellia flava.</title>
        <authorList>
            <person name="Zhu W."/>
            <person name="Wang G."/>
        </authorList>
    </citation>
    <scope>NUCLEOTIDE SEQUENCE [LARGE SCALE GENOMIC DNA]</scope>
    <source>
        <strain evidence="2 3">TL1</strain>
    </source>
</reference>
<dbReference type="Proteomes" id="UP000029990">
    <property type="component" value="Unassembled WGS sequence"/>
</dbReference>
<evidence type="ECO:0000313" key="3">
    <source>
        <dbReference type="Proteomes" id="UP000029990"/>
    </source>
</evidence>
<accession>A0ABR4XJB9</accession>
<organism evidence="2 3">
    <name type="scientific">Knoellia flava TL1</name>
    <dbReference type="NCBI Taxonomy" id="1385518"/>
    <lineage>
        <taxon>Bacteria</taxon>
        <taxon>Bacillati</taxon>
        <taxon>Actinomycetota</taxon>
        <taxon>Actinomycetes</taxon>
        <taxon>Micrococcales</taxon>
        <taxon>Intrasporangiaceae</taxon>
        <taxon>Knoellia</taxon>
    </lineage>
</organism>
<gene>
    <name evidence="2" type="ORF">N798_01450</name>
</gene>
<keyword evidence="3" id="KW-1185">Reference proteome</keyword>
<feature type="compositionally biased region" description="Low complexity" evidence="1">
    <location>
        <begin position="33"/>
        <end position="43"/>
    </location>
</feature>
<feature type="region of interest" description="Disordered" evidence="1">
    <location>
        <begin position="15"/>
        <end position="53"/>
    </location>
</feature>
<feature type="compositionally biased region" description="Pro residues" evidence="1">
    <location>
        <begin position="22"/>
        <end position="32"/>
    </location>
</feature>
<sequence length="150" mass="15036">MGLLLAGGLAGALTGCGETPGPGRPEPAPTLTPTPAIRATTTPAPAPTGVPRDGRGIAALHQAGAYAVQVQSAVQAEVDRLEPGVTHVVACRPVPMQHIPGASTRCDVVPEGGLPQMWTAVTMQGSAPDGGLVVEVSRGERTDLPAFPPG</sequence>
<dbReference type="EMBL" id="AVPI01000001">
    <property type="protein sequence ID" value="KGN36059.1"/>
    <property type="molecule type" value="Genomic_DNA"/>
</dbReference>